<dbReference type="EMBL" id="JBFXLQ010000059">
    <property type="protein sequence ID" value="KAL2862934.1"/>
    <property type="molecule type" value="Genomic_DNA"/>
</dbReference>
<evidence type="ECO:0000256" key="1">
    <source>
        <dbReference type="SAM" id="SignalP"/>
    </source>
</evidence>
<dbReference type="Proteomes" id="UP001610432">
    <property type="component" value="Unassembled WGS sequence"/>
</dbReference>
<organism evidence="2 3">
    <name type="scientific">Aspergillus lucknowensis</name>
    <dbReference type="NCBI Taxonomy" id="176173"/>
    <lineage>
        <taxon>Eukaryota</taxon>
        <taxon>Fungi</taxon>
        <taxon>Dikarya</taxon>
        <taxon>Ascomycota</taxon>
        <taxon>Pezizomycotina</taxon>
        <taxon>Eurotiomycetes</taxon>
        <taxon>Eurotiomycetidae</taxon>
        <taxon>Eurotiales</taxon>
        <taxon>Aspergillaceae</taxon>
        <taxon>Aspergillus</taxon>
        <taxon>Aspergillus subgen. Nidulantes</taxon>
    </lineage>
</organism>
<protein>
    <recommendedName>
        <fullName evidence="4">Secreted protein</fullName>
    </recommendedName>
</protein>
<accession>A0ABR4LFS0</accession>
<dbReference type="GeneID" id="98141632"/>
<feature type="signal peptide" evidence="1">
    <location>
        <begin position="1"/>
        <end position="19"/>
    </location>
</feature>
<evidence type="ECO:0000313" key="3">
    <source>
        <dbReference type="Proteomes" id="UP001610432"/>
    </source>
</evidence>
<keyword evidence="3" id="KW-1185">Reference proteome</keyword>
<proteinExistence type="predicted"/>
<feature type="chain" id="PRO_5045675140" description="Secreted protein" evidence="1">
    <location>
        <begin position="20"/>
        <end position="82"/>
    </location>
</feature>
<gene>
    <name evidence="2" type="ORF">BJX67DRAFT_276077</name>
</gene>
<reference evidence="2 3" key="1">
    <citation type="submission" date="2024-07" db="EMBL/GenBank/DDBJ databases">
        <title>Section-level genome sequencing and comparative genomics of Aspergillus sections Usti and Cavernicolus.</title>
        <authorList>
            <consortium name="Lawrence Berkeley National Laboratory"/>
            <person name="Nybo J.L."/>
            <person name="Vesth T.C."/>
            <person name="Theobald S."/>
            <person name="Frisvad J.C."/>
            <person name="Larsen T.O."/>
            <person name="Kjaerboelling I."/>
            <person name="Rothschild-Mancinelli K."/>
            <person name="Lyhne E.K."/>
            <person name="Kogle M.E."/>
            <person name="Barry K."/>
            <person name="Clum A."/>
            <person name="Na H."/>
            <person name="Ledsgaard L."/>
            <person name="Lin J."/>
            <person name="Lipzen A."/>
            <person name="Kuo A."/>
            <person name="Riley R."/>
            <person name="Mondo S."/>
            <person name="Labutti K."/>
            <person name="Haridas S."/>
            <person name="Pangalinan J."/>
            <person name="Salamov A.A."/>
            <person name="Simmons B.A."/>
            <person name="Magnuson J.K."/>
            <person name="Chen J."/>
            <person name="Drula E."/>
            <person name="Henrissat B."/>
            <person name="Wiebenga A."/>
            <person name="Lubbers R.J."/>
            <person name="Gomes A.C."/>
            <person name="Macurrencykelacurrency M.R."/>
            <person name="Stajich J."/>
            <person name="Grigoriev I.V."/>
            <person name="Mortensen U.H."/>
            <person name="De Vries R.P."/>
            <person name="Baker S.E."/>
            <person name="Andersen M.R."/>
        </authorList>
    </citation>
    <scope>NUCLEOTIDE SEQUENCE [LARGE SCALE GENOMIC DNA]</scope>
    <source>
        <strain evidence="2 3">CBS 449.75</strain>
    </source>
</reference>
<name>A0ABR4LFS0_9EURO</name>
<sequence>MISPLLASIFMCSIAQVEAGLEHVSICLSCLGLRRFVGGGVEGKGGGVLPDVCSALGLLLRPFSVFRLRSHEGLCGYNATDN</sequence>
<dbReference type="RefSeq" id="XP_070881913.1">
    <property type="nucleotide sequence ID" value="XM_071026560.1"/>
</dbReference>
<evidence type="ECO:0000313" key="2">
    <source>
        <dbReference type="EMBL" id="KAL2862934.1"/>
    </source>
</evidence>
<evidence type="ECO:0008006" key="4">
    <source>
        <dbReference type="Google" id="ProtNLM"/>
    </source>
</evidence>
<keyword evidence="1" id="KW-0732">Signal</keyword>
<comment type="caution">
    <text evidence="2">The sequence shown here is derived from an EMBL/GenBank/DDBJ whole genome shotgun (WGS) entry which is preliminary data.</text>
</comment>